<reference evidence="15" key="1">
    <citation type="journal article" date="2019" name="Environ. Microbiol.">
        <title>Fungal ecological strategies reflected in gene transcription - a case study of two litter decomposers.</title>
        <authorList>
            <person name="Barbi F."/>
            <person name="Kohler A."/>
            <person name="Barry K."/>
            <person name="Baskaran P."/>
            <person name="Daum C."/>
            <person name="Fauchery L."/>
            <person name="Ihrmark K."/>
            <person name="Kuo A."/>
            <person name="LaButti K."/>
            <person name="Lipzen A."/>
            <person name="Morin E."/>
            <person name="Grigoriev I.V."/>
            <person name="Henrissat B."/>
            <person name="Lindahl B."/>
            <person name="Martin F."/>
        </authorList>
    </citation>
    <scope>NUCLEOTIDE SEQUENCE</scope>
    <source>
        <strain evidence="15">JB14</strain>
    </source>
</reference>
<keyword evidence="11" id="KW-0137">Centromere</keyword>
<keyword evidence="6" id="KW-0158">Chromosome</keyword>
<gene>
    <name evidence="15" type="ORF">BT96DRAFT_1069922</name>
</gene>
<dbReference type="OrthoDB" id="3361333at2759"/>
<keyword evidence="10" id="KW-0539">Nucleus</keyword>
<keyword evidence="16" id="KW-1185">Reference proteome</keyword>
<keyword evidence="13" id="KW-0175">Coiled coil</keyword>
<evidence type="ECO:0000256" key="3">
    <source>
        <dbReference type="ARBA" id="ARBA00004629"/>
    </source>
</evidence>
<dbReference type="GO" id="GO:0042729">
    <property type="term" value="C:DASH complex"/>
    <property type="evidence" value="ECO:0007669"/>
    <property type="project" value="InterPro"/>
</dbReference>
<dbReference type="Pfam" id="PF08287">
    <property type="entry name" value="DASH_Spc19"/>
    <property type="match status" value="1"/>
</dbReference>
<dbReference type="PANTHER" id="PTHR28262:SF1">
    <property type="entry name" value="DASH COMPLEX SUBUNIT SPC19"/>
    <property type="match status" value="1"/>
</dbReference>
<keyword evidence="8" id="KW-0995">Kinetochore</keyword>
<organism evidence="15 16">
    <name type="scientific">Gymnopus androsaceus JB14</name>
    <dbReference type="NCBI Taxonomy" id="1447944"/>
    <lineage>
        <taxon>Eukaryota</taxon>
        <taxon>Fungi</taxon>
        <taxon>Dikarya</taxon>
        <taxon>Basidiomycota</taxon>
        <taxon>Agaricomycotina</taxon>
        <taxon>Agaricomycetes</taxon>
        <taxon>Agaricomycetidae</taxon>
        <taxon>Agaricales</taxon>
        <taxon>Marasmiineae</taxon>
        <taxon>Omphalotaceae</taxon>
        <taxon>Gymnopus</taxon>
    </lineage>
</organism>
<dbReference type="PANTHER" id="PTHR28262">
    <property type="entry name" value="DASH COMPLEX SUBUNIT SPC19"/>
    <property type="match status" value="1"/>
</dbReference>
<evidence type="ECO:0000256" key="2">
    <source>
        <dbReference type="ARBA" id="ARBA00004186"/>
    </source>
</evidence>
<evidence type="ECO:0000256" key="8">
    <source>
        <dbReference type="ARBA" id="ARBA00022838"/>
    </source>
</evidence>
<comment type="similarity">
    <text evidence="4">Belongs to the DASH complex SPC19 family.</text>
</comment>
<keyword evidence="7" id="KW-0963">Cytoplasm</keyword>
<evidence type="ECO:0000256" key="5">
    <source>
        <dbReference type="ARBA" id="ARBA00016329"/>
    </source>
</evidence>
<evidence type="ECO:0000256" key="14">
    <source>
        <dbReference type="SAM" id="MobiDB-lite"/>
    </source>
</evidence>
<keyword evidence="9" id="KW-0206">Cytoskeleton</keyword>
<evidence type="ECO:0000256" key="13">
    <source>
        <dbReference type="SAM" id="Coils"/>
    </source>
</evidence>
<dbReference type="GO" id="GO:0005876">
    <property type="term" value="C:spindle microtubule"/>
    <property type="evidence" value="ECO:0007669"/>
    <property type="project" value="InterPro"/>
</dbReference>
<evidence type="ECO:0000313" key="15">
    <source>
        <dbReference type="EMBL" id="KAE9404922.1"/>
    </source>
</evidence>
<feature type="coiled-coil region" evidence="13">
    <location>
        <begin position="108"/>
        <end position="180"/>
    </location>
</feature>
<dbReference type="AlphaFoldDB" id="A0A6A4HZR8"/>
<evidence type="ECO:0000256" key="7">
    <source>
        <dbReference type="ARBA" id="ARBA00022490"/>
    </source>
</evidence>
<evidence type="ECO:0000256" key="1">
    <source>
        <dbReference type="ARBA" id="ARBA00004123"/>
    </source>
</evidence>
<evidence type="ECO:0000256" key="12">
    <source>
        <dbReference type="ARBA" id="ARBA00032583"/>
    </source>
</evidence>
<proteinExistence type="inferred from homology"/>
<evidence type="ECO:0000256" key="6">
    <source>
        <dbReference type="ARBA" id="ARBA00022454"/>
    </source>
</evidence>
<dbReference type="Proteomes" id="UP000799118">
    <property type="component" value="Unassembled WGS sequence"/>
</dbReference>
<evidence type="ECO:0000256" key="10">
    <source>
        <dbReference type="ARBA" id="ARBA00023242"/>
    </source>
</evidence>
<protein>
    <recommendedName>
        <fullName evidence="5">DASH complex subunit SPC19</fullName>
    </recommendedName>
    <alternativeName>
        <fullName evidence="12">Outer kinetochore protein SPC19</fullName>
    </alternativeName>
</protein>
<evidence type="ECO:0000256" key="9">
    <source>
        <dbReference type="ARBA" id="ARBA00023212"/>
    </source>
</evidence>
<dbReference type="EMBL" id="ML769413">
    <property type="protein sequence ID" value="KAE9404922.1"/>
    <property type="molecule type" value="Genomic_DNA"/>
</dbReference>
<evidence type="ECO:0000313" key="16">
    <source>
        <dbReference type="Proteomes" id="UP000799118"/>
    </source>
</evidence>
<accession>A0A6A4HZR8</accession>
<feature type="region of interest" description="Disordered" evidence="14">
    <location>
        <begin position="1"/>
        <end position="21"/>
    </location>
</feature>
<sequence length="202" mass="22692">MSRLSRATLGGRGPRDSVFTRGPAEVYRGDAQGYKCPVDLEECVAALEDCCEELHEVGSLLRQGTQDLPRMTKILENQLVFTLAPSSTLEKYKADLIDEVEPAIIELVEKAEAGLQALQKKERALETKLEAAQNRPAVTSQTTAGQKLEQRRLVALTKQRERLENELKELEREIAVLVSFRILLDVCPLLRGSRNALRWNHN</sequence>
<dbReference type="InterPro" id="IPR013251">
    <property type="entry name" value="DASH_Spc19"/>
</dbReference>
<evidence type="ECO:0000256" key="4">
    <source>
        <dbReference type="ARBA" id="ARBA00008952"/>
    </source>
</evidence>
<dbReference type="GO" id="GO:0008608">
    <property type="term" value="P:attachment of spindle microtubules to kinetochore"/>
    <property type="evidence" value="ECO:0007669"/>
    <property type="project" value="InterPro"/>
</dbReference>
<evidence type="ECO:0000256" key="11">
    <source>
        <dbReference type="ARBA" id="ARBA00023328"/>
    </source>
</evidence>
<comment type="subcellular location">
    <subcellularLocation>
        <location evidence="3">Chromosome</location>
        <location evidence="3">Centromere</location>
        <location evidence="3">Kinetochore</location>
    </subcellularLocation>
    <subcellularLocation>
        <location evidence="2">Cytoplasm</location>
        <location evidence="2">Cytoskeleton</location>
        <location evidence="2">Spindle</location>
    </subcellularLocation>
    <subcellularLocation>
        <location evidence="1">Nucleus</location>
    </subcellularLocation>
</comment>
<name>A0A6A4HZR8_9AGAR</name>